<feature type="region of interest" description="Disordered" evidence="9">
    <location>
        <begin position="135"/>
        <end position="166"/>
    </location>
</feature>
<feature type="transmembrane region" description="Helical" evidence="8">
    <location>
        <begin position="59"/>
        <end position="79"/>
    </location>
</feature>
<keyword evidence="3 8" id="KW-0812">Transmembrane</keyword>
<evidence type="ECO:0000256" key="7">
    <source>
        <dbReference type="ARBA" id="ARBA00038298"/>
    </source>
</evidence>
<comment type="domain">
    <text evidence="8">The DHHC domain is required for palmitoyltransferase activity.</text>
</comment>
<dbReference type="Pfam" id="PF01529">
    <property type="entry name" value="DHHC"/>
    <property type="match status" value="1"/>
</dbReference>
<dbReference type="GO" id="GO:0019706">
    <property type="term" value="F:protein-cysteine S-palmitoyltransferase activity"/>
    <property type="evidence" value="ECO:0007669"/>
    <property type="project" value="UniProtKB-EC"/>
</dbReference>
<dbReference type="GO" id="GO:0005794">
    <property type="term" value="C:Golgi apparatus"/>
    <property type="evidence" value="ECO:0007669"/>
    <property type="project" value="TreeGrafter"/>
</dbReference>
<dbReference type="PROSITE" id="PS50216">
    <property type="entry name" value="DHHC"/>
    <property type="match status" value="1"/>
</dbReference>
<evidence type="ECO:0000313" key="11">
    <source>
        <dbReference type="EMBL" id="CAD9449004.1"/>
    </source>
</evidence>
<dbReference type="EC" id="2.3.1.225" evidence="8"/>
<dbReference type="AlphaFoldDB" id="A0A7S2DAC2"/>
<evidence type="ECO:0000256" key="9">
    <source>
        <dbReference type="SAM" id="MobiDB-lite"/>
    </source>
</evidence>
<name>A0A7S2DAC2_9EUKA</name>
<sequence length="217" mass="22794">MALFAMCKRVDATSTAGVADVQGAAARAVRCRVCRVLVPRYDHYCSWIDEPVGAVNHRAYLGFITAMLATGAVGSWQLLGSSVVPGASQWAALRSNQSSLRLSFGLYGLAVTLAVGALLAHQLTLVSTGRTAYEARDRGRGPHTCSSSGDGEACRNSSEGSGNWRGGSTGAQAGWVAHWRCFARQTSPLSVLLTVVLAGRGGPPTGENEPLCDGRER</sequence>
<proteinExistence type="inferred from homology"/>
<evidence type="ECO:0000256" key="2">
    <source>
        <dbReference type="ARBA" id="ARBA00022679"/>
    </source>
</evidence>
<dbReference type="GO" id="GO:0006612">
    <property type="term" value="P:protein targeting to membrane"/>
    <property type="evidence" value="ECO:0007669"/>
    <property type="project" value="TreeGrafter"/>
</dbReference>
<accession>A0A7S2DAC2</accession>
<dbReference type="InterPro" id="IPR039859">
    <property type="entry name" value="PFA4/ZDH16/20/ERF2-like"/>
</dbReference>
<keyword evidence="4 8" id="KW-1133">Transmembrane helix</keyword>
<keyword evidence="2 8" id="KW-0808">Transferase</keyword>
<protein>
    <recommendedName>
        <fullName evidence="8">Palmitoyltransferase</fullName>
        <ecNumber evidence="8">2.3.1.225</ecNumber>
    </recommendedName>
</protein>
<keyword evidence="5 8" id="KW-0472">Membrane</keyword>
<evidence type="ECO:0000256" key="8">
    <source>
        <dbReference type="RuleBase" id="RU079119"/>
    </source>
</evidence>
<feature type="domain" description="Palmitoyltransferase DHHC" evidence="10">
    <location>
        <begin position="26"/>
        <end position="135"/>
    </location>
</feature>
<gene>
    <name evidence="11" type="ORF">CBRE1094_LOCUS15433</name>
</gene>
<feature type="transmembrane region" description="Helical" evidence="8">
    <location>
        <begin position="99"/>
        <end position="120"/>
    </location>
</feature>
<comment type="subcellular location">
    <subcellularLocation>
        <location evidence="1">Membrane</location>
        <topology evidence="1">Multi-pass membrane protein</topology>
    </subcellularLocation>
</comment>
<dbReference type="InterPro" id="IPR001594">
    <property type="entry name" value="Palmitoyltrfase_DHHC"/>
</dbReference>
<comment type="similarity">
    <text evidence="7">Belongs to the DHHC palmitoyltransferase family. PFA5 subfamily.</text>
</comment>
<organism evidence="11">
    <name type="scientific">Haptolina brevifila</name>
    <dbReference type="NCBI Taxonomy" id="156173"/>
    <lineage>
        <taxon>Eukaryota</taxon>
        <taxon>Haptista</taxon>
        <taxon>Haptophyta</taxon>
        <taxon>Prymnesiophyceae</taxon>
        <taxon>Prymnesiales</taxon>
        <taxon>Prymnesiaceae</taxon>
        <taxon>Haptolina</taxon>
    </lineage>
</organism>
<evidence type="ECO:0000256" key="1">
    <source>
        <dbReference type="ARBA" id="ARBA00004141"/>
    </source>
</evidence>
<feature type="compositionally biased region" description="Polar residues" evidence="9">
    <location>
        <begin position="144"/>
        <end position="161"/>
    </location>
</feature>
<dbReference type="GO" id="GO:0016020">
    <property type="term" value="C:membrane"/>
    <property type="evidence" value="ECO:0007669"/>
    <property type="project" value="UniProtKB-SubCell"/>
</dbReference>
<comment type="catalytic activity">
    <reaction evidence="8">
        <text>L-cysteinyl-[protein] + hexadecanoyl-CoA = S-hexadecanoyl-L-cysteinyl-[protein] + CoA</text>
        <dbReference type="Rhea" id="RHEA:36683"/>
        <dbReference type="Rhea" id="RHEA-COMP:10131"/>
        <dbReference type="Rhea" id="RHEA-COMP:11032"/>
        <dbReference type="ChEBI" id="CHEBI:29950"/>
        <dbReference type="ChEBI" id="CHEBI:57287"/>
        <dbReference type="ChEBI" id="CHEBI:57379"/>
        <dbReference type="ChEBI" id="CHEBI:74151"/>
        <dbReference type="EC" id="2.3.1.225"/>
    </reaction>
</comment>
<reference evidence="11" key="1">
    <citation type="submission" date="2021-01" db="EMBL/GenBank/DDBJ databases">
        <authorList>
            <person name="Corre E."/>
            <person name="Pelletier E."/>
            <person name="Niang G."/>
            <person name="Scheremetjew M."/>
            <person name="Finn R."/>
            <person name="Kale V."/>
            <person name="Holt S."/>
            <person name="Cochrane G."/>
            <person name="Meng A."/>
            <person name="Brown T."/>
            <person name="Cohen L."/>
        </authorList>
    </citation>
    <scope>NUCLEOTIDE SEQUENCE</scope>
    <source>
        <strain evidence="11">UTEX LB 985</strain>
    </source>
</reference>
<evidence type="ECO:0000256" key="4">
    <source>
        <dbReference type="ARBA" id="ARBA00022989"/>
    </source>
</evidence>
<dbReference type="PANTHER" id="PTHR22883:SF23">
    <property type="entry name" value="PALMITOYLTRANSFERASE ZDHHC6"/>
    <property type="match status" value="1"/>
</dbReference>
<evidence type="ECO:0000256" key="3">
    <source>
        <dbReference type="ARBA" id="ARBA00022692"/>
    </source>
</evidence>
<keyword evidence="6 8" id="KW-0012">Acyltransferase</keyword>
<evidence type="ECO:0000256" key="6">
    <source>
        <dbReference type="ARBA" id="ARBA00023315"/>
    </source>
</evidence>
<dbReference type="EMBL" id="HBGU01028359">
    <property type="protein sequence ID" value="CAD9449004.1"/>
    <property type="molecule type" value="Transcribed_RNA"/>
</dbReference>
<dbReference type="GO" id="GO:0005783">
    <property type="term" value="C:endoplasmic reticulum"/>
    <property type="evidence" value="ECO:0007669"/>
    <property type="project" value="TreeGrafter"/>
</dbReference>
<dbReference type="PANTHER" id="PTHR22883">
    <property type="entry name" value="ZINC FINGER DHHC DOMAIN CONTAINING PROTEIN"/>
    <property type="match status" value="1"/>
</dbReference>
<evidence type="ECO:0000259" key="10">
    <source>
        <dbReference type="Pfam" id="PF01529"/>
    </source>
</evidence>
<evidence type="ECO:0000256" key="5">
    <source>
        <dbReference type="ARBA" id="ARBA00023136"/>
    </source>
</evidence>